<keyword evidence="2" id="KW-0677">Repeat</keyword>
<dbReference type="PANTHER" id="PTHR43790">
    <property type="entry name" value="CARBOHYDRATE TRANSPORT ATP-BINDING PROTEIN MG119-RELATED"/>
    <property type="match status" value="1"/>
</dbReference>
<dbReference type="Pfam" id="PF00005">
    <property type="entry name" value="ABC_tran"/>
    <property type="match status" value="2"/>
</dbReference>
<dbReference type="OrthoDB" id="9771863at2"/>
<dbReference type="RefSeq" id="WP_067634305.1">
    <property type="nucleotide sequence ID" value="NZ_CP013213.1"/>
</dbReference>
<dbReference type="Gene3D" id="3.40.50.300">
    <property type="entry name" value="P-loop containing nucleotide triphosphate hydrolases"/>
    <property type="match status" value="2"/>
</dbReference>
<evidence type="ECO:0000313" key="6">
    <source>
        <dbReference type="EMBL" id="AMC94499.1"/>
    </source>
</evidence>
<dbReference type="InterPro" id="IPR050107">
    <property type="entry name" value="ABC_carbohydrate_import_ATPase"/>
</dbReference>
<accession>A0A0X8H273</accession>
<dbReference type="InterPro" id="IPR003593">
    <property type="entry name" value="AAA+_ATPase"/>
</dbReference>
<keyword evidence="1" id="KW-0813">Transport</keyword>
<keyword evidence="4 6" id="KW-0067">ATP-binding</keyword>
<evidence type="ECO:0000259" key="5">
    <source>
        <dbReference type="PROSITE" id="PS50893"/>
    </source>
</evidence>
<dbReference type="GO" id="GO:0016887">
    <property type="term" value="F:ATP hydrolysis activity"/>
    <property type="evidence" value="ECO:0007669"/>
    <property type="project" value="InterPro"/>
</dbReference>
<dbReference type="CDD" id="cd03216">
    <property type="entry name" value="ABC_Carb_Monos_I"/>
    <property type="match status" value="1"/>
</dbReference>
<dbReference type="EMBL" id="CP013213">
    <property type="protein sequence ID" value="AMC94499.1"/>
    <property type="molecule type" value="Genomic_DNA"/>
</dbReference>
<name>A0A0X8H273_9FIRM</name>
<dbReference type="STRING" id="1514105.AOC36_11110"/>
<organism evidence="6 7">
    <name type="scientific">Erysipelothrix larvae</name>
    <dbReference type="NCBI Taxonomy" id="1514105"/>
    <lineage>
        <taxon>Bacteria</taxon>
        <taxon>Bacillati</taxon>
        <taxon>Bacillota</taxon>
        <taxon>Erysipelotrichia</taxon>
        <taxon>Erysipelotrichales</taxon>
        <taxon>Erysipelotrichaceae</taxon>
        <taxon>Erysipelothrix</taxon>
    </lineage>
</organism>
<protein>
    <submittedName>
        <fullName evidence="6">Sugar ABC transporter ATP-binding protein</fullName>
    </submittedName>
</protein>
<evidence type="ECO:0000256" key="2">
    <source>
        <dbReference type="ARBA" id="ARBA00022737"/>
    </source>
</evidence>
<dbReference type="SUPFAM" id="SSF52540">
    <property type="entry name" value="P-loop containing nucleoside triphosphate hydrolases"/>
    <property type="match status" value="2"/>
</dbReference>
<dbReference type="InterPro" id="IPR027417">
    <property type="entry name" value="P-loop_NTPase"/>
</dbReference>
<dbReference type="InterPro" id="IPR017871">
    <property type="entry name" value="ABC_transporter-like_CS"/>
</dbReference>
<keyword evidence="3" id="KW-0547">Nucleotide-binding</keyword>
<keyword evidence="7" id="KW-1185">Reference proteome</keyword>
<feature type="domain" description="ABC transporter" evidence="5">
    <location>
        <begin position="265"/>
        <end position="506"/>
    </location>
</feature>
<dbReference type="KEGG" id="erl:AOC36_11110"/>
<evidence type="ECO:0000313" key="7">
    <source>
        <dbReference type="Proteomes" id="UP000063781"/>
    </source>
</evidence>
<dbReference type="InterPro" id="IPR003439">
    <property type="entry name" value="ABC_transporter-like_ATP-bd"/>
</dbReference>
<dbReference type="PROSITE" id="PS50893">
    <property type="entry name" value="ABC_TRANSPORTER_2"/>
    <property type="match status" value="2"/>
</dbReference>
<proteinExistence type="predicted"/>
<reference evidence="6 7" key="1">
    <citation type="submission" date="2015-10" db="EMBL/GenBank/DDBJ databases">
        <title>Erysipelothrix larvae sp. LV19 isolated from the larval gut of the rhinoceros beetle, Trypoxylus dichotomus.</title>
        <authorList>
            <person name="Lim S."/>
            <person name="Kim B.-C."/>
        </authorList>
    </citation>
    <scope>NUCLEOTIDE SEQUENCE [LARGE SCALE GENOMIC DNA]</scope>
    <source>
        <strain evidence="6 7">LV19</strain>
    </source>
</reference>
<dbReference type="Proteomes" id="UP000063781">
    <property type="component" value="Chromosome"/>
</dbReference>
<gene>
    <name evidence="6" type="ORF">AOC36_11110</name>
</gene>
<dbReference type="PANTHER" id="PTHR43790:SF9">
    <property type="entry name" value="GALACTOFURANOSE TRANSPORTER ATP-BINDING PROTEIN YTFR"/>
    <property type="match status" value="1"/>
</dbReference>
<dbReference type="SMART" id="SM00382">
    <property type="entry name" value="AAA"/>
    <property type="match status" value="2"/>
</dbReference>
<evidence type="ECO:0000256" key="3">
    <source>
        <dbReference type="ARBA" id="ARBA00022741"/>
    </source>
</evidence>
<feature type="domain" description="ABC transporter" evidence="5">
    <location>
        <begin position="7"/>
        <end position="252"/>
    </location>
</feature>
<evidence type="ECO:0000256" key="4">
    <source>
        <dbReference type="ARBA" id="ARBA00022840"/>
    </source>
</evidence>
<dbReference type="AlphaFoldDB" id="A0A0X8H273"/>
<dbReference type="GO" id="GO:0005524">
    <property type="term" value="F:ATP binding"/>
    <property type="evidence" value="ECO:0007669"/>
    <property type="project" value="UniProtKB-KW"/>
</dbReference>
<dbReference type="PROSITE" id="PS00211">
    <property type="entry name" value="ABC_TRANSPORTER_1"/>
    <property type="match status" value="1"/>
</dbReference>
<dbReference type="CDD" id="cd03215">
    <property type="entry name" value="ABC_Carb_Monos_II"/>
    <property type="match status" value="1"/>
</dbReference>
<sequence>MNKDIIVEVKNICKNFDTTVALDSVSFSVNRGEVLGLVGENGSGKSTVTSILSGIQNADKGSMLFNSNNWNPNSMIEALECGVGMIVQESGTVPGISVAENIYLAESGEFKEIRNRLNKFGLINRKKMISSAQKALDEINASHIDASIMTGMLSIQDRKLVEIAKVMSKRPDLLIIDETTTALSQGGREIIYKLIEDMRNNNKSVIFISHDLDEITEVCDSLTVLRDGKIITHFKKEDFDEEKIKTAMIGRELEGSYYRTDYDGTTSSDVVVELKNVCYSNNVRDINLRIHSGEILGVGGLSHCGMHELGKILFGSLSPDKGKVIANGKTIKTERDAIKSNIGYVSKDRDVESLNLDASIRDNIAIAGLDLMVNQFGVITSKREIEYVKSQINLLSIKCSSMNQRVSALSGGNKQKVVFGKWIGRGSEILILDCPTRGVDVGVKQAMYRLIYEMKKEGKTIVIISEELTELIGMVDRLIVMKDGKISKELMRNENLSESDIIHYMI</sequence>
<evidence type="ECO:0000256" key="1">
    <source>
        <dbReference type="ARBA" id="ARBA00022448"/>
    </source>
</evidence>